<organism evidence="4 5">
    <name type="scientific">Candidatus Avipropionibacterium avicola</name>
    <dbReference type="NCBI Taxonomy" id="2840701"/>
    <lineage>
        <taxon>Bacteria</taxon>
        <taxon>Bacillati</taxon>
        <taxon>Actinomycetota</taxon>
        <taxon>Actinomycetes</taxon>
        <taxon>Propionibacteriales</taxon>
        <taxon>Propionibacteriaceae</taxon>
        <taxon>Propionibacteriaceae incertae sedis</taxon>
        <taxon>Candidatus Avipropionibacterium</taxon>
    </lineage>
</organism>
<dbReference type="AlphaFoldDB" id="A0A9D1GY39"/>
<feature type="domain" description="Lsr2 dimerization" evidence="2">
    <location>
        <begin position="1"/>
        <end position="57"/>
    </location>
</feature>
<dbReference type="InterPro" id="IPR024412">
    <property type="entry name" value="Lsr2_dim_dom"/>
</dbReference>
<dbReference type="InterPro" id="IPR036625">
    <property type="entry name" value="E3-bd_dom_sf"/>
</dbReference>
<gene>
    <name evidence="4" type="ORF">IAA98_03460</name>
</gene>
<keyword evidence="1" id="KW-0238">DNA-binding</keyword>
<reference evidence="4" key="1">
    <citation type="submission" date="2020-10" db="EMBL/GenBank/DDBJ databases">
        <authorList>
            <person name="Gilroy R."/>
        </authorList>
    </citation>
    <scope>NUCLEOTIDE SEQUENCE</scope>
    <source>
        <strain evidence="4">ChiGjej1B1-24693</strain>
    </source>
</reference>
<sequence length="106" mass="11664">MAQKIQVILEDDLDGSKGDETVRFGLDGVDYEIDLSKKNAKAIRDALAAYIDAGRRVRAARTRRASSGRGRNEAKTIRDWAAANGYEVSSRGRVPAHIREAYEAAN</sequence>
<evidence type="ECO:0000256" key="1">
    <source>
        <dbReference type="ARBA" id="ARBA00023125"/>
    </source>
</evidence>
<dbReference type="InterPro" id="IPR042261">
    <property type="entry name" value="Lsr2-like_dimerization"/>
</dbReference>
<dbReference type="Gene3D" id="4.10.320.10">
    <property type="entry name" value="E3-binding domain"/>
    <property type="match status" value="1"/>
</dbReference>
<evidence type="ECO:0000313" key="4">
    <source>
        <dbReference type="EMBL" id="HIT74620.1"/>
    </source>
</evidence>
<protein>
    <submittedName>
        <fullName evidence="4">Lsr2 family protein</fullName>
    </submittedName>
</protein>
<proteinExistence type="predicted"/>
<dbReference type="Pfam" id="PF23359">
    <property type="entry name" value="Lsr2_DNA-bd"/>
    <property type="match status" value="1"/>
</dbReference>
<feature type="domain" description="Lsr2 DNA-binding" evidence="3">
    <location>
        <begin position="70"/>
        <end position="105"/>
    </location>
</feature>
<dbReference type="GO" id="GO:0016746">
    <property type="term" value="F:acyltransferase activity"/>
    <property type="evidence" value="ECO:0007669"/>
    <property type="project" value="InterPro"/>
</dbReference>
<comment type="caution">
    <text evidence="4">The sequence shown here is derived from an EMBL/GenBank/DDBJ whole genome shotgun (WGS) entry which is preliminary data.</text>
</comment>
<evidence type="ECO:0000259" key="2">
    <source>
        <dbReference type="Pfam" id="PF11774"/>
    </source>
</evidence>
<dbReference type="GO" id="GO:0003677">
    <property type="term" value="F:DNA binding"/>
    <property type="evidence" value="ECO:0007669"/>
    <property type="project" value="UniProtKB-KW"/>
</dbReference>
<accession>A0A9D1GY39</accession>
<dbReference type="InterPro" id="IPR055370">
    <property type="entry name" value="Lsr2_DNA-bd"/>
</dbReference>
<dbReference type="Pfam" id="PF11774">
    <property type="entry name" value="Lsr2"/>
    <property type="match status" value="1"/>
</dbReference>
<dbReference type="EMBL" id="DVLP01000096">
    <property type="protein sequence ID" value="HIT74620.1"/>
    <property type="molecule type" value="Genomic_DNA"/>
</dbReference>
<name>A0A9D1GY39_9ACTN</name>
<dbReference type="Proteomes" id="UP000886842">
    <property type="component" value="Unassembled WGS sequence"/>
</dbReference>
<reference evidence="4" key="2">
    <citation type="journal article" date="2021" name="PeerJ">
        <title>Extensive microbial diversity within the chicken gut microbiome revealed by metagenomics and culture.</title>
        <authorList>
            <person name="Gilroy R."/>
            <person name="Ravi A."/>
            <person name="Getino M."/>
            <person name="Pursley I."/>
            <person name="Horton D.L."/>
            <person name="Alikhan N.F."/>
            <person name="Baker D."/>
            <person name="Gharbi K."/>
            <person name="Hall N."/>
            <person name="Watson M."/>
            <person name="Adriaenssens E.M."/>
            <person name="Foster-Nyarko E."/>
            <person name="Jarju S."/>
            <person name="Secka A."/>
            <person name="Antonio M."/>
            <person name="Oren A."/>
            <person name="Chaudhuri R.R."/>
            <person name="La Ragione R."/>
            <person name="Hildebrand F."/>
            <person name="Pallen M.J."/>
        </authorList>
    </citation>
    <scope>NUCLEOTIDE SEQUENCE</scope>
    <source>
        <strain evidence="4">ChiGjej1B1-24693</strain>
    </source>
</reference>
<evidence type="ECO:0000259" key="3">
    <source>
        <dbReference type="Pfam" id="PF23359"/>
    </source>
</evidence>
<evidence type="ECO:0000313" key="5">
    <source>
        <dbReference type="Proteomes" id="UP000886842"/>
    </source>
</evidence>
<dbReference type="Gene3D" id="3.30.60.230">
    <property type="entry name" value="Lsr2, dimerization domain"/>
    <property type="match status" value="1"/>
</dbReference>